<keyword evidence="1" id="KW-1133">Transmembrane helix</keyword>
<reference evidence="2 3" key="1">
    <citation type="submission" date="2020-09" db="EMBL/GenBank/DDBJ databases">
        <title>Novel species of Mucilaginibacter isolated from a glacier on the Tibetan Plateau.</title>
        <authorList>
            <person name="Liu Q."/>
            <person name="Xin Y.-H."/>
        </authorList>
    </citation>
    <scope>NUCLEOTIDE SEQUENCE [LARGE SCALE GENOMIC DNA]</scope>
    <source>
        <strain evidence="2 3">ZT4R22</strain>
    </source>
</reference>
<keyword evidence="1" id="KW-0812">Transmembrane</keyword>
<dbReference type="EMBL" id="JACWMY010000003">
    <property type="protein sequence ID" value="MBD1363471.1"/>
    <property type="molecule type" value="Genomic_DNA"/>
</dbReference>
<proteinExistence type="predicted"/>
<name>A0ABR7WMV4_9SPHI</name>
<dbReference type="Proteomes" id="UP000606600">
    <property type="component" value="Unassembled WGS sequence"/>
</dbReference>
<keyword evidence="1" id="KW-0472">Membrane</keyword>
<sequence length="52" mass="5857">MKVPFKKTDHLLKFIFGAALILSMVYVVVDGVLSAIEFFIALLHSLSFPNFK</sequence>
<protein>
    <recommendedName>
        <fullName evidence="4">TMhelix containing protein</fullName>
    </recommendedName>
</protein>
<dbReference type="RefSeq" id="WP_191188146.1">
    <property type="nucleotide sequence ID" value="NZ_JACWMY010000003.1"/>
</dbReference>
<evidence type="ECO:0008006" key="4">
    <source>
        <dbReference type="Google" id="ProtNLM"/>
    </source>
</evidence>
<keyword evidence="3" id="KW-1185">Reference proteome</keyword>
<evidence type="ECO:0000256" key="1">
    <source>
        <dbReference type="SAM" id="Phobius"/>
    </source>
</evidence>
<evidence type="ECO:0000313" key="3">
    <source>
        <dbReference type="Proteomes" id="UP000606600"/>
    </source>
</evidence>
<evidence type="ECO:0000313" key="2">
    <source>
        <dbReference type="EMBL" id="MBD1363471.1"/>
    </source>
</evidence>
<feature type="transmembrane region" description="Helical" evidence="1">
    <location>
        <begin position="12"/>
        <end position="43"/>
    </location>
</feature>
<comment type="caution">
    <text evidence="2">The sequence shown here is derived from an EMBL/GenBank/DDBJ whole genome shotgun (WGS) entry which is preliminary data.</text>
</comment>
<organism evidence="2 3">
    <name type="scientific">Mucilaginibacter pankratovii</name>
    <dbReference type="NCBI Taxonomy" id="2772110"/>
    <lineage>
        <taxon>Bacteria</taxon>
        <taxon>Pseudomonadati</taxon>
        <taxon>Bacteroidota</taxon>
        <taxon>Sphingobacteriia</taxon>
        <taxon>Sphingobacteriales</taxon>
        <taxon>Sphingobacteriaceae</taxon>
        <taxon>Mucilaginibacter</taxon>
    </lineage>
</organism>
<accession>A0ABR7WMV4</accession>
<gene>
    <name evidence="2" type="ORF">IDJ77_06590</name>
</gene>